<evidence type="ECO:0000313" key="3">
    <source>
        <dbReference type="EMBL" id="PON37390.1"/>
    </source>
</evidence>
<dbReference type="AlphaFoldDB" id="A0A2P5ALI5"/>
<dbReference type="GO" id="GO:0016618">
    <property type="term" value="F:hydroxypyruvate reductase [NAD(P)H] activity"/>
    <property type="evidence" value="ECO:0007669"/>
    <property type="project" value="TreeGrafter"/>
</dbReference>
<dbReference type="OrthoDB" id="298012at2759"/>
<protein>
    <submittedName>
        <fullName evidence="3">D-isomer specific 2-hydroxyacid dehydrogenase, catalytic domain containing protein</fullName>
    </submittedName>
</protein>
<feature type="domain" description="D-isomer specific 2-hydroxyacid dehydrogenase catalytic" evidence="2">
    <location>
        <begin position="55"/>
        <end position="121"/>
    </location>
</feature>
<name>A0A2P5ALI5_PARAD</name>
<reference evidence="4" key="1">
    <citation type="submission" date="2016-06" db="EMBL/GenBank/DDBJ databases">
        <title>Parallel loss of symbiosis genes in relatives of nitrogen-fixing non-legume Parasponia.</title>
        <authorList>
            <person name="Van Velzen R."/>
            <person name="Holmer R."/>
            <person name="Bu F."/>
            <person name="Rutten L."/>
            <person name="Van Zeijl A."/>
            <person name="Liu W."/>
            <person name="Santuari L."/>
            <person name="Cao Q."/>
            <person name="Sharma T."/>
            <person name="Shen D."/>
            <person name="Roswanjaya Y."/>
            <person name="Wardhani T."/>
            <person name="Kalhor M.S."/>
            <person name="Jansen J."/>
            <person name="Van den Hoogen J."/>
            <person name="Gungor B."/>
            <person name="Hartog M."/>
            <person name="Hontelez J."/>
            <person name="Verver J."/>
            <person name="Yang W.-C."/>
            <person name="Schijlen E."/>
            <person name="Repin R."/>
            <person name="Schilthuizen M."/>
            <person name="Schranz E."/>
            <person name="Heidstra R."/>
            <person name="Miyata K."/>
            <person name="Fedorova E."/>
            <person name="Kohlen W."/>
            <person name="Bisseling T."/>
            <person name="Smit S."/>
            <person name="Geurts R."/>
        </authorList>
    </citation>
    <scope>NUCLEOTIDE SEQUENCE [LARGE SCALE GENOMIC DNA]</scope>
    <source>
        <strain evidence="4">cv. WU1-14</strain>
    </source>
</reference>
<dbReference type="GO" id="GO:0030267">
    <property type="term" value="F:glyoxylate reductase (NADPH) activity"/>
    <property type="evidence" value="ECO:0007669"/>
    <property type="project" value="TreeGrafter"/>
</dbReference>
<accession>A0A2P5ALI5</accession>
<keyword evidence="4" id="KW-1185">Reference proteome</keyword>
<dbReference type="PANTHER" id="PTHR10996:SF179">
    <property type="entry name" value="D-ISOMER SPECIFIC 2-HYDROXYACID DEHYDROGENASE FAMILY PROTEIN-RELATED"/>
    <property type="match status" value="1"/>
</dbReference>
<dbReference type="Pfam" id="PF00389">
    <property type="entry name" value="2-Hacid_dh"/>
    <property type="match status" value="1"/>
</dbReference>
<dbReference type="Gene3D" id="3.40.50.720">
    <property type="entry name" value="NAD(P)-binding Rossmann-like Domain"/>
    <property type="match status" value="1"/>
</dbReference>
<sequence length="153" mass="16679">MAELKLATATHDEDRPQILLTVRPSPALFPPLFPQKFRMLKPWESGLPLHQFLTTHDAGPSVRAMIINHATAVNAELLRLLPALGLVLSTSTGVNQVDLAECRRRGISVANAGSAYVAEMAVGLLIDVLRRVSAADRLKEIGRSVEAITTLFY</sequence>
<organism evidence="3 4">
    <name type="scientific">Parasponia andersonii</name>
    <name type="common">Sponia andersonii</name>
    <dbReference type="NCBI Taxonomy" id="3476"/>
    <lineage>
        <taxon>Eukaryota</taxon>
        <taxon>Viridiplantae</taxon>
        <taxon>Streptophyta</taxon>
        <taxon>Embryophyta</taxon>
        <taxon>Tracheophyta</taxon>
        <taxon>Spermatophyta</taxon>
        <taxon>Magnoliopsida</taxon>
        <taxon>eudicotyledons</taxon>
        <taxon>Gunneridae</taxon>
        <taxon>Pentapetalae</taxon>
        <taxon>rosids</taxon>
        <taxon>fabids</taxon>
        <taxon>Rosales</taxon>
        <taxon>Cannabaceae</taxon>
        <taxon>Parasponia</taxon>
    </lineage>
</organism>
<evidence type="ECO:0000259" key="2">
    <source>
        <dbReference type="Pfam" id="PF00389"/>
    </source>
</evidence>
<evidence type="ECO:0000256" key="1">
    <source>
        <dbReference type="ARBA" id="ARBA00023002"/>
    </source>
</evidence>
<dbReference type="Proteomes" id="UP000237105">
    <property type="component" value="Unassembled WGS sequence"/>
</dbReference>
<dbReference type="InterPro" id="IPR050223">
    <property type="entry name" value="D-isomer_2-hydroxyacid_DH"/>
</dbReference>
<dbReference type="GO" id="GO:0005829">
    <property type="term" value="C:cytosol"/>
    <property type="evidence" value="ECO:0007669"/>
    <property type="project" value="TreeGrafter"/>
</dbReference>
<proteinExistence type="predicted"/>
<evidence type="ECO:0000313" key="4">
    <source>
        <dbReference type="Proteomes" id="UP000237105"/>
    </source>
</evidence>
<dbReference type="EMBL" id="JXTB01000532">
    <property type="protein sequence ID" value="PON37390.1"/>
    <property type="molecule type" value="Genomic_DNA"/>
</dbReference>
<dbReference type="SUPFAM" id="SSF52283">
    <property type="entry name" value="Formate/glycerate dehydrogenase catalytic domain-like"/>
    <property type="match status" value="1"/>
</dbReference>
<gene>
    <name evidence="3" type="ORF">PanWU01x14_320550</name>
</gene>
<dbReference type="STRING" id="3476.A0A2P5ALI5"/>
<keyword evidence="1" id="KW-0560">Oxidoreductase</keyword>
<dbReference type="InterPro" id="IPR006139">
    <property type="entry name" value="D-isomer_2_OHA_DH_cat_dom"/>
</dbReference>
<comment type="caution">
    <text evidence="3">The sequence shown here is derived from an EMBL/GenBank/DDBJ whole genome shotgun (WGS) entry which is preliminary data.</text>
</comment>
<dbReference type="PANTHER" id="PTHR10996">
    <property type="entry name" value="2-HYDROXYACID DEHYDROGENASE-RELATED"/>
    <property type="match status" value="1"/>
</dbReference>
<dbReference type="GO" id="GO:0051287">
    <property type="term" value="F:NAD binding"/>
    <property type="evidence" value="ECO:0007669"/>
    <property type="project" value="InterPro"/>
</dbReference>